<reference evidence="5" key="1">
    <citation type="submission" date="2017-07" db="EMBL/GenBank/DDBJ databases">
        <title>Taro Niue Genome Assembly and Annotation.</title>
        <authorList>
            <person name="Atibalentja N."/>
            <person name="Keating K."/>
            <person name="Fields C.J."/>
        </authorList>
    </citation>
    <scope>NUCLEOTIDE SEQUENCE</scope>
    <source>
        <strain evidence="5">Niue_2</strain>
        <tissue evidence="5">Leaf</tissue>
    </source>
</reference>
<keyword evidence="6" id="KW-1185">Reference proteome</keyword>
<name>A0A843VCH8_COLES</name>
<evidence type="ECO:0000256" key="4">
    <source>
        <dbReference type="SAM" id="MobiDB-lite"/>
    </source>
</evidence>
<evidence type="ECO:0000256" key="2">
    <source>
        <dbReference type="ARBA" id="ARBA00007865"/>
    </source>
</evidence>
<proteinExistence type="inferred from homology"/>
<gene>
    <name evidence="5" type="ORF">Taro_021771</name>
</gene>
<dbReference type="Pfam" id="PF04199">
    <property type="entry name" value="Cyclase"/>
    <property type="match status" value="1"/>
</dbReference>
<feature type="region of interest" description="Disordered" evidence="4">
    <location>
        <begin position="1"/>
        <end position="21"/>
    </location>
</feature>
<sequence length="389" mass="42158">MASSDVKRTRSHPLGPAYHTAHDHMWNSDTDKSVPGLYPLLVPHPARVKRIKETGLQLSAADTLRDFQQTSSTTEFVARSPMSAAAAAMMAGKPVRSTCFLFLFLLSLTPSSSASVAHPSYDEAAASCGPAHEEVPSPVRREVYDGGRIIDISHRYVEDMPSWESADGLGQFLWLRKSMKNGSLANNSEMKLPSHTGTHVDAPGHVFQHYFEAGFDVDTLDLAVLNGPALLVDVPRDTNITAEVMKSLAIPKGIKRVLFRTLNTDRKLMFKKEFDASYVGFMKDGAQWLVDNTDIKLVGKEELVPTSHYMILSDNIFAIQVTESPVVSLFVLEVVAVEEDFTLGKVGSEDSVSAWAYIAACRGGSSQQAGREGQGDSAPCGVSGAKAPG</sequence>
<dbReference type="PANTHER" id="PTHR31118:SF12">
    <property type="entry name" value="CYCLASE-LIKE PROTEIN 2"/>
    <property type="match status" value="1"/>
</dbReference>
<accession>A0A843VCH8</accession>
<dbReference type="Gene3D" id="3.50.30.50">
    <property type="entry name" value="Putative cyclase"/>
    <property type="match status" value="1"/>
</dbReference>
<dbReference type="AlphaFoldDB" id="A0A843VCH8"/>
<keyword evidence="3" id="KW-0964">Secreted</keyword>
<organism evidence="5 6">
    <name type="scientific">Colocasia esculenta</name>
    <name type="common">Wild taro</name>
    <name type="synonym">Arum esculentum</name>
    <dbReference type="NCBI Taxonomy" id="4460"/>
    <lineage>
        <taxon>Eukaryota</taxon>
        <taxon>Viridiplantae</taxon>
        <taxon>Streptophyta</taxon>
        <taxon>Embryophyta</taxon>
        <taxon>Tracheophyta</taxon>
        <taxon>Spermatophyta</taxon>
        <taxon>Magnoliopsida</taxon>
        <taxon>Liliopsida</taxon>
        <taxon>Araceae</taxon>
        <taxon>Aroideae</taxon>
        <taxon>Colocasieae</taxon>
        <taxon>Colocasia</taxon>
    </lineage>
</organism>
<dbReference type="InterPro" id="IPR007325">
    <property type="entry name" value="KFase/CYL"/>
</dbReference>
<evidence type="ECO:0000313" key="5">
    <source>
        <dbReference type="EMBL" id="MQL89199.1"/>
    </source>
</evidence>
<dbReference type="EMBL" id="NMUH01001126">
    <property type="protein sequence ID" value="MQL89199.1"/>
    <property type="molecule type" value="Genomic_DNA"/>
</dbReference>
<feature type="region of interest" description="Disordered" evidence="4">
    <location>
        <begin position="365"/>
        <end position="389"/>
    </location>
</feature>
<protein>
    <submittedName>
        <fullName evidence="5">Uncharacterized protein</fullName>
    </submittedName>
</protein>
<dbReference type="SUPFAM" id="SSF102198">
    <property type="entry name" value="Putative cyclase"/>
    <property type="match status" value="1"/>
</dbReference>
<evidence type="ECO:0000313" key="6">
    <source>
        <dbReference type="Proteomes" id="UP000652761"/>
    </source>
</evidence>
<comment type="subcellular location">
    <subcellularLocation>
        <location evidence="1">Secreted</location>
        <location evidence="1">Extracellular space</location>
        <location evidence="1">Extracellular matrix</location>
    </subcellularLocation>
</comment>
<dbReference type="FunFam" id="3.50.30.50:FF:000008">
    <property type="entry name" value="Uncharacterized protein"/>
    <property type="match status" value="1"/>
</dbReference>
<evidence type="ECO:0000256" key="1">
    <source>
        <dbReference type="ARBA" id="ARBA00004498"/>
    </source>
</evidence>
<dbReference type="GO" id="GO:0019441">
    <property type="term" value="P:L-tryptophan catabolic process to kynurenine"/>
    <property type="evidence" value="ECO:0007669"/>
    <property type="project" value="InterPro"/>
</dbReference>
<dbReference type="OrthoDB" id="7108654at2759"/>
<evidence type="ECO:0000256" key="3">
    <source>
        <dbReference type="ARBA" id="ARBA00022530"/>
    </source>
</evidence>
<dbReference type="Proteomes" id="UP000652761">
    <property type="component" value="Unassembled WGS sequence"/>
</dbReference>
<comment type="caution">
    <text evidence="5">The sequence shown here is derived from an EMBL/GenBank/DDBJ whole genome shotgun (WGS) entry which is preliminary data.</text>
</comment>
<comment type="similarity">
    <text evidence="2">Belongs to the Cyclase 1 superfamily.</text>
</comment>
<dbReference type="GO" id="GO:0004061">
    <property type="term" value="F:arylformamidase activity"/>
    <property type="evidence" value="ECO:0007669"/>
    <property type="project" value="InterPro"/>
</dbReference>
<keyword evidence="3" id="KW-0272">Extracellular matrix</keyword>
<dbReference type="PANTHER" id="PTHR31118">
    <property type="entry name" value="CYCLASE-LIKE PROTEIN 2"/>
    <property type="match status" value="1"/>
</dbReference>
<dbReference type="InterPro" id="IPR037175">
    <property type="entry name" value="KFase_sf"/>
</dbReference>